<dbReference type="EMBL" id="QWLM01000003">
    <property type="protein sequence ID" value="RHW47016.1"/>
    <property type="molecule type" value="Genomic_DNA"/>
</dbReference>
<sequence length="255" mass="26693">MSGAHNPNIDPAGESADTAGIPFTGRQVTSTGFDDDTGAADPALVAALESGNESDWVAALAQSRLLVPIVAAPTEVDESVTLAVEKSTDMAVVTLTAPDGTKGLPVFSSLDDLARWDPKARPSPVRAAFAAQAAISEQCEVLLLDMASSHRVVVRASMLWALAQQQAWLPAHEDPFVAKAVDAALVPEGNAVLGHRLEDAGEGVLRLRLQLTPGLAQEELQALATRVGERLAGDGETRARIEGLAFAFTAEELEV</sequence>
<dbReference type="AlphaFoldDB" id="A0A417Z8Q4"/>
<evidence type="ECO:0000256" key="1">
    <source>
        <dbReference type="SAM" id="MobiDB-lite"/>
    </source>
</evidence>
<evidence type="ECO:0000313" key="3">
    <source>
        <dbReference type="EMBL" id="RHW47016.1"/>
    </source>
</evidence>
<dbReference type="InterPro" id="IPR009839">
    <property type="entry name" value="SseB_N"/>
</dbReference>
<evidence type="ECO:0000313" key="4">
    <source>
        <dbReference type="Proteomes" id="UP000285376"/>
    </source>
</evidence>
<dbReference type="RefSeq" id="WP_118912594.1">
    <property type="nucleotide sequence ID" value="NZ_CBCRVH010000006.1"/>
</dbReference>
<accession>A0A417Z8Q4</accession>
<feature type="region of interest" description="Disordered" evidence="1">
    <location>
        <begin position="1"/>
        <end position="36"/>
    </location>
</feature>
<dbReference type="Proteomes" id="UP000285376">
    <property type="component" value="Unassembled WGS sequence"/>
</dbReference>
<feature type="domain" description="SseB protein N-terminal" evidence="2">
    <location>
        <begin position="43"/>
        <end position="161"/>
    </location>
</feature>
<comment type="caution">
    <text evidence="3">The sequence shown here is derived from an EMBL/GenBank/DDBJ whole genome shotgun (WGS) entry which is preliminary data.</text>
</comment>
<gene>
    <name evidence="3" type="ORF">D1832_03110</name>
</gene>
<dbReference type="Pfam" id="PF07179">
    <property type="entry name" value="SseB"/>
    <property type="match status" value="1"/>
</dbReference>
<evidence type="ECO:0000259" key="2">
    <source>
        <dbReference type="Pfam" id="PF07179"/>
    </source>
</evidence>
<organism evidence="3 4">
    <name type="scientific">Dermacoccus abyssi</name>
    <dbReference type="NCBI Taxonomy" id="322596"/>
    <lineage>
        <taxon>Bacteria</taxon>
        <taxon>Bacillati</taxon>
        <taxon>Actinomycetota</taxon>
        <taxon>Actinomycetes</taxon>
        <taxon>Micrococcales</taxon>
        <taxon>Dermacoccaceae</taxon>
        <taxon>Dermacoccus</taxon>
    </lineage>
</organism>
<reference evidence="3 4" key="1">
    <citation type="submission" date="2018-08" db="EMBL/GenBank/DDBJ databases">
        <title>Whole genome sequence analysis of Dermacoccus abyssi bacteria isolated from Deep Mariana trench Micromonospora spp reveals genes involved in the environmental adaptation and production of secondary metabolites.</title>
        <authorList>
            <person name="Abdel-Mageed W.M."/>
            <person name="Lehri B."/>
            <person name="Nouioui I."/>
            <person name="Goodfellow I."/>
            <person name="Jaspars M."/>
            <person name="Karlyshev A."/>
        </authorList>
    </citation>
    <scope>NUCLEOTIDE SEQUENCE [LARGE SCALE GENOMIC DNA]</scope>
    <source>
        <strain evidence="3 4">MT1.1</strain>
    </source>
</reference>
<name>A0A417Z8Q4_9MICO</name>
<proteinExistence type="predicted"/>
<protein>
    <submittedName>
        <fullName evidence="3">SseB family protein</fullName>
    </submittedName>
</protein>